<evidence type="ECO:0000313" key="2">
    <source>
        <dbReference type="EMBL" id="PVW11714.1"/>
    </source>
</evidence>
<dbReference type="RefSeq" id="WP_116695700.1">
    <property type="nucleotide sequence ID" value="NZ_QEHR01000020.1"/>
</dbReference>
<dbReference type="Proteomes" id="UP000245962">
    <property type="component" value="Unassembled WGS sequence"/>
</dbReference>
<name>A0A2U0HS94_9FLAO</name>
<proteinExistence type="predicted"/>
<feature type="transmembrane region" description="Helical" evidence="1">
    <location>
        <begin position="7"/>
        <end position="24"/>
    </location>
</feature>
<feature type="transmembrane region" description="Helical" evidence="1">
    <location>
        <begin position="36"/>
        <end position="54"/>
    </location>
</feature>
<organism evidence="2 3">
    <name type="scientific">Marixanthomonas spongiae</name>
    <dbReference type="NCBI Taxonomy" id="2174845"/>
    <lineage>
        <taxon>Bacteria</taxon>
        <taxon>Pseudomonadati</taxon>
        <taxon>Bacteroidota</taxon>
        <taxon>Flavobacteriia</taxon>
        <taxon>Flavobacteriales</taxon>
        <taxon>Flavobacteriaceae</taxon>
        <taxon>Marixanthomonas</taxon>
    </lineage>
</organism>
<keyword evidence="1" id="KW-0812">Transmembrane</keyword>
<keyword evidence="1" id="KW-0472">Membrane</keyword>
<keyword evidence="1" id="KW-1133">Transmembrane helix</keyword>
<keyword evidence="3" id="KW-1185">Reference proteome</keyword>
<dbReference type="OrthoDB" id="1445137at2"/>
<gene>
    <name evidence="2" type="ORF">DDV96_15565</name>
</gene>
<dbReference type="AlphaFoldDB" id="A0A2U0HS94"/>
<comment type="caution">
    <text evidence="2">The sequence shown here is derived from an EMBL/GenBank/DDBJ whole genome shotgun (WGS) entry which is preliminary data.</text>
</comment>
<accession>A0A2U0HS94</accession>
<reference evidence="2 3" key="1">
    <citation type="submission" date="2018-04" db="EMBL/GenBank/DDBJ databases">
        <title>Marixanthomonas spongiae HN-E44 sp. nov., isolated from a marine sponge.</title>
        <authorList>
            <person name="Luo L."/>
            <person name="Zhuang L."/>
        </authorList>
    </citation>
    <scope>NUCLEOTIDE SEQUENCE [LARGE SCALE GENOMIC DNA]</scope>
    <source>
        <strain evidence="2 3">HN-E44</strain>
    </source>
</reference>
<feature type="transmembrane region" description="Helical" evidence="1">
    <location>
        <begin position="66"/>
        <end position="85"/>
    </location>
</feature>
<evidence type="ECO:0000256" key="1">
    <source>
        <dbReference type="SAM" id="Phobius"/>
    </source>
</evidence>
<sequence>MKKLNTLIYIALAIHLVLLLLIGIEGSDDEDVMKFLAIFISIPVSINFIGFCLLQFTSISKLGAKIFMYSSYIFVPIGLIGVTGAKKILDDINKKSITNENL</sequence>
<protein>
    <submittedName>
        <fullName evidence="2">Uncharacterized protein</fullName>
    </submittedName>
</protein>
<dbReference type="EMBL" id="QEHR01000020">
    <property type="protein sequence ID" value="PVW11714.1"/>
    <property type="molecule type" value="Genomic_DNA"/>
</dbReference>
<evidence type="ECO:0000313" key="3">
    <source>
        <dbReference type="Proteomes" id="UP000245962"/>
    </source>
</evidence>